<reference evidence="2" key="1">
    <citation type="submission" date="2015-10" db="EMBL/GenBank/DDBJ databases">
        <authorList>
            <person name="Gilbert D.G."/>
        </authorList>
    </citation>
    <scope>NUCLEOTIDE SEQUENCE</scope>
    <source>
        <strain evidence="2">Phyl III-seqv23</strain>
    </source>
</reference>
<dbReference type="AlphaFoldDB" id="A0A0S4X3W2"/>
<evidence type="ECO:0000256" key="1">
    <source>
        <dbReference type="SAM" id="MobiDB-lite"/>
    </source>
</evidence>
<gene>
    <name evidence="2" type="ORF">RUN215_v1_2850001</name>
</gene>
<proteinExistence type="predicted"/>
<protein>
    <submittedName>
        <fullName evidence="2">Putative transmembrane protein</fullName>
    </submittedName>
</protein>
<evidence type="ECO:0000313" key="2">
    <source>
        <dbReference type="EMBL" id="CUV58626.1"/>
    </source>
</evidence>
<name>A0A0S4X3W2_RALSL</name>
<keyword evidence="2" id="KW-0472">Membrane</keyword>
<dbReference type="EMBL" id="LN899820">
    <property type="protein sequence ID" value="CUV58626.1"/>
    <property type="molecule type" value="Genomic_DNA"/>
</dbReference>
<sequence length="49" mass="5179">MRAPDGGVTGIYSKGSGRPLAAYSPSGAGTQQAQTAYADWKFVFDPNER</sequence>
<keyword evidence="2" id="KW-0812">Transmembrane</keyword>
<feature type="region of interest" description="Disordered" evidence="1">
    <location>
        <begin position="1"/>
        <end position="28"/>
    </location>
</feature>
<organism evidence="2">
    <name type="scientific">Ralstonia solanacearum</name>
    <name type="common">Pseudomonas solanacearum</name>
    <dbReference type="NCBI Taxonomy" id="305"/>
    <lineage>
        <taxon>Bacteria</taxon>
        <taxon>Pseudomonadati</taxon>
        <taxon>Pseudomonadota</taxon>
        <taxon>Betaproteobacteria</taxon>
        <taxon>Burkholderiales</taxon>
        <taxon>Burkholderiaceae</taxon>
        <taxon>Ralstonia</taxon>
        <taxon>Ralstonia solanacearum species complex</taxon>
    </lineage>
</organism>
<accession>A0A0S4X3W2</accession>